<dbReference type="Proteomes" id="UP000683360">
    <property type="component" value="Unassembled WGS sequence"/>
</dbReference>
<proteinExistence type="predicted"/>
<sequence>MEFSCIGDGNPLPNVACVYGYNGTTVGEQKHNTTSISVNHANCIDTGYYMCSGNNTIGEPVSQSAEIKVACKPRTYNNLDREDILMRATDESINISTIFISFPLSHISWSRELSDGQLADLDSNFKYFSIPSHLPYETIAILQKDQLKPNEFGIYLVNASNIYEDPIPPSYVYIVCKSTTAIVIFMKPIANEKPAPGLVYPVSCRRKRHDINKSARECRKSAK</sequence>
<dbReference type="SUPFAM" id="SSF48726">
    <property type="entry name" value="Immunoglobulin"/>
    <property type="match status" value="1"/>
</dbReference>
<dbReference type="InterPro" id="IPR007110">
    <property type="entry name" value="Ig-like_dom"/>
</dbReference>
<dbReference type="PROSITE" id="PS50835">
    <property type="entry name" value="IG_LIKE"/>
    <property type="match status" value="1"/>
</dbReference>
<dbReference type="InterPro" id="IPR036179">
    <property type="entry name" value="Ig-like_dom_sf"/>
</dbReference>
<name>A0A8S3Q6W6_MYTED</name>
<dbReference type="EMBL" id="CAJPWZ010000417">
    <property type="protein sequence ID" value="CAG2192595.1"/>
    <property type="molecule type" value="Genomic_DNA"/>
</dbReference>
<dbReference type="Gene3D" id="2.60.40.10">
    <property type="entry name" value="Immunoglobulins"/>
    <property type="match status" value="1"/>
</dbReference>
<accession>A0A8S3Q6W6</accession>
<feature type="domain" description="Ig-like" evidence="1">
    <location>
        <begin position="1"/>
        <end position="68"/>
    </location>
</feature>
<dbReference type="InterPro" id="IPR013783">
    <property type="entry name" value="Ig-like_fold"/>
</dbReference>
<comment type="caution">
    <text evidence="2">The sequence shown here is derived from an EMBL/GenBank/DDBJ whole genome shotgun (WGS) entry which is preliminary data.</text>
</comment>
<dbReference type="OrthoDB" id="6161934at2759"/>
<evidence type="ECO:0000313" key="3">
    <source>
        <dbReference type="Proteomes" id="UP000683360"/>
    </source>
</evidence>
<evidence type="ECO:0000259" key="1">
    <source>
        <dbReference type="PROSITE" id="PS50835"/>
    </source>
</evidence>
<dbReference type="AlphaFoldDB" id="A0A8S3Q6W6"/>
<organism evidence="2 3">
    <name type="scientific">Mytilus edulis</name>
    <name type="common">Blue mussel</name>
    <dbReference type="NCBI Taxonomy" id="6550"/>
    <lineage>
        <taxon>Eukaryota</taxon>
        <taxon>Metazoa</taxon>
        <taxon>Spiralia</taxon>
        <taxon>Lophotrochozoa</taxon>
        <taxon>Mollusca</taxon>
        <taxon>Bivalvia</taxon>
        <taxon>Autobranchia</taxon>
        <taxon>Pteriomorphia</taxon>
        <taxon>Mytilida</taxon>
        <taxon>Mytiloidea</taxon>
        <taxon>Mytilidae</taxon>
        <taxon>Mytilinae</taxon>
        <taxon>Mytilus</taxon>
    </lineage>
</organism>
<evidence type="ECO:0000313" key="2">
    <source>
        <dbReference type="EMBL" id="CAG2192595.1"/>
    </source>
</evidence>
<keyword evidence="3" id="KW-1185">Reference proteome</keyword>
<reference evidence="2" key="1">
    <citation type="submission" date="2021-03" db="EMBL/GenBank/DDBJ databases">
        <authorList>
            <person name="Bekaert M."/>
        </authorList>
    </citation>
    <scope>NUCLEOTIDE SEQUENCE</scope>
</reference>
<protein>
    <recommendedName>
        <fullName evidence="1">Ig-like domain-containing protein</fullName>
    </recommendedName>
</protein>
<gene>
    <name evidence="2" type="ORF">MEDL_7750</name>
</gene>